<dbReference type="GO" id="GO:0004842">
    <property type="term" value="F:ubiquitin-protein transferase activity"/>
    <property type="evidence" value="ECO:0007669"/>
    <property type="project" value="TreeGrafter"/>
</dbReference>
<dbReference type="SUPFAM" id="SSF57850">
    <property type="entry name" value="RING/U-box"/>
    <property type="match status" value="1"/>
</dbReference>
<evidence type="ECO:0000256" key="4">
    <source>
        <dbReference type="ARBA" id="ARBA00018980"/>
    </source>
</evidence>
<evidence type="ECO:0000313" key="17">
    <source>
        <dbReference type="EMBL" id="GFO44200.1"/>
    </source>
</evidence>
<dbReference type="GO" id="GO:0008270">
    <property type="term" value="F:zinc ion binding"/>
    <property type="evidence" value="ECO:0007669"/>
    <property type="project" value="UniProtKB-KW"/>
</dbReference>
<protein>
    <recommendedName>
        <fullName evidence="4 15">Peroxisome assembly protein 12</fullName>
    </recommendedName>
    <alternativeName>
        <fullName evidence="14 15">Peroxin-12</fullName>
    </alternativeName>
</protein>
<dbReference type="GO" id="GO:0005778">
    <property type="term" value="C:peroxisomal membrane"/>
    <property type="evidence" value="ECO:0007669"/>
    <property type="project" value="UniProtKB-SubCell"/>
</dbReference>
<dbReference type="CDD" id="cd16451">
    <property type="entry name" value="mRING_PEX12"/>
    <property type="match status" value="1"/>
</dbReference>
<accession>A0AAV4DJ88</accession>
<evidence type="ECO:0000256" key="14">
    <source>
        <dbReference type="ARBA" id="ARBA00029692"/>
    </source>
</evidence>
<dbReference type="InterPro" id="IPR013083">
    <property type="entry name" value="Znf_RING/FYVE/PHD"/>
</dbReference>
<keyword evidence="7" id="KW-0479">Metal-binding</keyword>
<evidence type="ECO:0000256" key="12">
    <source>
        <dbReference type="ARBA" id="ARBA00023136"/>
    </source>
</evidence>
<dbReference type="GO" id="GO:1990429">
    <property type="term" value="C:peroxisomal importomer complex"/>
    <property type="evidence" value="ECO:0007669"/>
    <property type="project" value="TreeGrafter"/>
</dbReference>
<comment type="subcellular location">
    <subcellularLocation>
        <location evidence="1">Peroxisome membrane</location>
        <topology evidence="1">Multi-pass membrane protein</topology>
    </subcellularLocation>
</comment>
<comment type="similarity">
    <text evidence="3 15">Belongs to the pex2/pex10/pex12 family.</text>
</comment>
<dbReference type="PIRSF" id="PIRSF038074">
    <property type="entry name" value="Peroxisome_assembly_p12"/>
    <property type="match status" value="1"/>
</dbReference>
<comment type="pathway">
    <text evidence="2">Protein modification; protein ubiquitination.</text>
</comment>
<evidence type="ECO:0000256" key="15">
    <source>
        <dbReference type="PIRNR" id="PIRNR038074"/>
    </source>
</evidence>
<evidence type="ECO:0000256" key="2">
    <source>
        <dbReference type="ARBA" id="ARBA00004906"/>
    </source>
</evidence>
<gene>
    <name evidence="17" type="ORF">PoB_007070500</name>
</gene>
<evidence type="ECO:0000256" key="3">
    <source>
        <dbReference type="ARBA" id="ARBA00008704"/>
    </source>
</evidence>
<evidence type="ECO:0000259" key="16">
    <source>
        <dbReference type="Pfam" id="PF04757"/>
    </source>
</evidence>
<keyword evidence="11" id="KW-1133">Transmembrane helix</keyword>
<proteinExistence type="inferred from homology"/>
<evidence type="ECO:0000256" key="10">
    <source>
        <dbReference type="ARBA" id="ARBA00022927"/>
    </source>
</evidence>
<evidence type="ECO:0000256" key="1">
    <source>
        <dbReference type="ARBA" id="ARBA00004585"/>
    </source>
</evidence>
<keyword evidence="13 15" id="KW-0576">Peroxisome</keyword>
<dbReference type="GO" id="GO:0006513">
    <property type="term" value="P:protein monoubiquitination"/>
    <property type="evidence" value="ECO:0007669"/>
    <property type="project" value="TreeGrafter"/>
</dbReference>
<evidence type="ECO:0000256" key="13">
    <source>
        <dbReference type="ARBA" id="ARBA00023140"/>
    </source>
</evidence>
<name>A0AAV4DJ88_9GAST</name>
<keyword evidence="12 15" id="KW-0472">Membrane</keyword>
<keyword evidence="10" id="KW-0653">Protein transport</keyword>
<evidence type="ECO:0000256" key="11">
    <source>
        <dbReference type="ARBA" id="ARBA00022989"/>
    </source>
</evidence>
<comment type="caution">
    <text evidence="17">The sequence shown here is derived from an EMBL/GenBank/DDBJ whole genome shotgun (WGS) entry which is preliminary data.</text>
</comment>
<evidence type="ECO:0000313" key="18">
    <source>
        <dbReference type="Proteomes" id="UP000735302"/>
    </source>
</evidence>
<keyword evidence="9" id="KW-0862">Zinc</keyword>
<dbReference type="InterPro" id="IPR006845">
    <property type="entry name" value="Pex_N"/>
</dbReference>
<dbReference type="Proteomes" id="UP000735302">
    <property type="component" value="Unassembled WGS sequence"/>
</dbReference>
<keyword evidence="5" id="KW-0813">Transport</keyword>
<organism evidence="17 18">
    <name type="scientific">Plakobranchus ocellatus</name>
    <dbReference type="NCBI Taxonomy" id="259542"/>
    <lineage>
        <taxon>Eukaryota</taxon>
        <taxon>Metazoa</taxon>
        <taxon>Spiralia</taxon>
        <taxon>Lophotrochozoa</taxon>
        <taxon>Mollusca</taxon>
        <taxon>Gastropoda</taxon>
        <taxon>Heterobranchia</taxon>
        <taxon>Euthyneura</taxon>
        <taxon>Panpulmonata</taxon>
        <taxon>Sacoglossa</taxon>
        <taxon>Placobranchoidea</taxon>
        <taxon>Plakobranchidae</taxon>
        <taxon>Plakobranchus</taxon>
    </lineage>
</organism>
<dbReference type="AlphaFoldDB" id="A0AAV4DJ88"/>
<dbReference type="EMBL" id="BLXT01007934">
    <property type="protein sequence ID" value="GFO44200.1"/>
    <property type="molecule type" value="Genomic_DNA"/>
</dbReference>
<keyword evidence="6" id="KW-0812">Transmembrane</keyword>
<evidence type="ECO:0000256" key="7">
    <source>
        <dbReference type="ARBA" id="ARBA00022723"/>
    </source>
</evidence>
<evidence type="ECO:0000256" key="5">
    <source>
        <dbReference type="ARBA" id="ARBA00022448"/>
    </source>
</evidence>
<evidence type="ECO:0000256" key="9">
    <source>
        <dbReference type="ARBA" id="ARBA00022833"/>
    </source>
</evidence>
<dbReference type="PANTHER" id="PTHR12888">
    <property type="entry name" value="PEROXISOME ASSEMBLY PROTEIN 12 PEROXIN-12"/>
    <property type="match status" value="1"/>
</dbReference>
<dbReference type="Pfam" id="PF04757">
    <property type="entry name" value="Pex2_Pex12"/>
    <property type="match status" value="1"/>
</dbReference>
<dbReference type="InterPro" id="IPR017375">
    <property type="entry name" value="PEX12"/>
</dbReference>
<reference evidence="17 18" key="1">
    <citation type="journal article" date="2021" name="Elife">
        <title>Chloroplast acquisition without the gene transfer in kleptoplastic sea slugs, Plakobranchus ocellatus.</title>
        <authorList>
            <person name="Maeda T."/>
            <person name="Takahashi S."/>
            <person name="Yoshida T."/>
            <person name="Shimamura S."/>
            <person name="Takaki Y."/>
            <person name="Nagai Y."/>
            <person name="Toyoda A."/>
            <person name="Suzuki Y."/>
            <person name="Arimoto A."/>
            <person name="Ishii H."/>
            <person name="Satoh N."/>
            <person name="Nishiyama T."/>
            <person name="Hasebe M."/>
            <person name="Maruyama T."/>
            <person name="Minagawa J."/>
            <person name="Obokata J."/>
            <person name="Shigenobu S."/>
        </authorList>
    </citation>
    <scope>NUCLEOTIDE SEQUENCE [LARGE SCALE GENOMIC DNA]</scope>
</reference>
<evidence type="ECO:0000256" key="8">
    <source>
        <dbReference type="ARBA" id="ARBA00022771"/>
    </source>
</evidence>
<keyword evidence="18" id="KW-1185">Reference proteome</keyword>
<dbReference type="GO" id="GO:0016558">
    <property type="term" value="P:protein import into peroxisome matrix"/>
    <property type="evidence" value="ECO:0007669"/>
    <property type="project" value="UniProtKB-UniRule"/>
</dbReference>
<feature type="domain" description="Pex N-terminal" evidence="16">
    <location>
        <begin position="27"/>
        <end position="266"/>
    </location>
</feature>
<dbReference type="Gene3D" id="3.30.40.10">
    <property type="entry name" value="Zinc/RING finger domain, C3HC4 (zinc finger)"/>
    <property type="match status" value="1"/>
</dbReference>
<sequence>MAEHAAHITSGGPLDPNRPSIFEVLAQQSLMSTIRPAIQHAIRVIAERYPAQMGKILQYYDELFLLFDAFIQSYFLKTCGGSFAENFYDLKRVPSSSTKSSSLSLRLRMRVTACLVLVPYVRQKMDRLFEDLQYKYGQDLDFFSFLQENLSLRQRLLRLYLSIYPYIHTGWEVVTLTYILSYMLHEGRWHCPTVHLSGTRLCRINPDDEKQDSAFVTDFSTWSQLGLSGKILAALRVVLKLTAACVTTSLSVGVFFLQFLEWWYASDSSAPSLTALPIPPAPKQEKLEGVSHKVCPLCMGPRSNSTALSVSGYVFCYPCIVEHVRREKCCPITGYPASSEHLVKIYEQDL</sequence>
<keyword evidence="8" id="KW-0863">Zinc-finger</keyword>
<comment type="function">
    <text evidence="15">Component of a retrotranslocation channel required for peroxisome organization by mediating export of the PEX5 receptor from peroxisomes to the cytosol, thereby promoting PEX5 recycling.</text>
</comment>
<dbReference type="PANTHER" id="PTHR12888:SF0">
    <property type="entry name" value="PEROXISOME ASSEMBLY PROTEIN 12"/>
    <property type="match status" value="1"/>
</dbReference>
<evidence type="ECO:0000256" key="6">
    <source>
        <dbReference type="ARBA" id="ARBA00022692"/>
    </source>
</evidence>